<name>A0A840NBL3_9BRAD</name>
<comment type="caution">
    <text evidence="1">The sequence shown here is derived from an EMBL/GenBank/DDBJ whole genome shotgun (WGS) entry which is preliminary data.</text>
</comment>
<dbReference type="InterPro" id="IPR003673">
    <property type="entry name" value="CoA-Trfase_fam_III"/>
</dbReference>
<dbReference type="PANTHER" id="PTHR48228:SF5">
    <property type="entry name" value="ALPHA-METHYLACYL-COA RACEMASE"/>
    <property type="match status" value="1"/>
</dbReference>
<dbReference type="RefSeq" id="WP_210312208.1">
    <property type="nucleotide sequence ID" value="NZ_JACHIJ010000011.1"/>
</dbReference>
<dbReference type="InterPro" id="IPR023606">
    <property type="entry name" value="CoA-Trfase_III_dom_1_sf"/>
</dbReference>
<organism evidence="1 2">
    <name type="scientific">Afipia massiliensis</name>
    <dbReference type="NCBI Taxonomy" id="211460"/>
    <lineage>
        <taxon>Bacteria</taxon>
        <taxon>Pseudomonadati</taxon>
        <taxon>Pseudomonadota</taxon>
        <taxon>Alphaproteobacteria</taxon>
        <taxon>Hyphomicrobiales</taxon>
        <taxon>Nitrobacteraceae</taxon>
        <taxon>Afipia</taxon>
    </lineage>
</organism>
<sequence length="384" mass="41015">MGPLAGLRIVELAGIGAGPHCAMMLADMGADVVRVDRLTASGLGVPIDAKFDLLLRGRRSLAVDLKSEAGRDTVLRMIDQADAVIESFRPGVVERMGLGPDVCLSRNPKLVFGRLTGWGQNGPYAQMAGHDINYIALSGVLHAIGSRGGLPVPPLNLVGDFGGGAVYAAFGIVSALLHAQRTGQGQVVDAAMVDGAAALLTMVVGFQRGGIWSSQRGDNIVDGGAPYYAAYETSDGRFVSIGAMEEKFYELLLTKLNLGDDANMRPHTDRSRWEYQRDRFKACFLTRSRDEWCAVLEGTDTCFAPVLTIDEASSHPHLKARKTYVDLNGVNQPAPNPRFSVTPSASSMPPASLGQHSREVLADWGIASEAIEKLCSSSVVFQAN</sequence>
<dbReference type="InterPro" id="IPR050509">
    <property type="entry name" value="CoA-transferase_III"/>
</dbReference>
<accession>A0A840NBL3</accession>
<dbReference type="SUPFAM" id="SSF89796">
    <property type="entry name" value="CoA-transferase family III (CaiB/BaiF)"/>
    <property type="match status" value="1"/>
</dbReference>
<dbReference type="Proteomes" id="UP000521227">
    <property type="component" value="Unassembled WGS sequence"/>
</dbReference>
<dbReference type="Gene3D" id="3.30.1540.10">
    <property type="entry name" value="formyl-coa transferase, domain 3"/>
    <property type="match status" value="1"/>
</dbReference>
<dbReference type="InterPro" id="IPR044855">
    <property type="entry name" value="CoA-Trfase_III_dom3_sf"/>
</dbReference>
<keyword evidence="1" id="KW-0413">Isomerase</keyword>
<dbReference type="AlphaFoldDB" id="A0A840NBL3"/>
<dbReference type="EC" id="5.1.99.4" evidence="1"/>
<dbReference type="PANTHER" id="PTHR48228">
    <property type="entry name" value="SUCCINYL-COA--D-CITRAMALATE COA-TRANSFERASE"/>
    <property type="match status" value="1"/>
</dbReference>
<dbReference type="GO" id="GO:0008111">
    <property type="term" value="F:alpha-methylacyl-CoA racemase activity"/>
    <property type="evidence" value="ECO:0007669"/>
    <property type="project" value="UniProtKB-EC"/>
</dbReference>
<dbReference type="Pfam" id="PF02515">
    <property type="entry name" value="CoA_transf_3"/>
    <property type="match status" value="1"/>
</dbReference>
<reference evidence="1 2" key="1">
    <citation type="submission" date="2020-08" db="EMBL/GenBank/DDBJ databases">
        <title>Genomic Encyclopedia of Type Strains, Phase IV (KMG-IV): sequencing the most valuable type-strain genomes for metagenomic binning, comparative biology and taxonomic classification.</title>
        <authorList>
            <person name="Goeker M."/>
        </authorList>
    </citation>
    <scope>NUCLEOTIDE SEQUENCE [LARGE SCALE GENOMIC DNA]</scope>
    <source>
        <strain evidence="1 2">DSM 17498</strain>
    </source>
</reference>
<evidence type="ECO:0000313" key="1">
    <source>
        <dbReference type="EMBL" id="MBB5055148.1"/>
    </source>
</evidence>
<evidence type="ECO:0000313" key="2">
    <source>
        <dbReference type="Proteomes" id="UP000521227"/>
    </source>
</evidence>
<protein>
    <submittedName>
        <fullName evidence="1">Alpha-methylacyl-CoA racemase</fullName>
        <ecNumber evidence="1">5.1.99.4</ecNumber>
    </submittedName>
</protein>
<gene>
    <name evidence="1" type="ORF">HNQ36_005159</name>
</gene>
<dbReference type="EMBL" id="JACHIJ010000011">
    <property type="protein sequence ID" value="MBB5055148.1"/>
    <property type="molecule type" value="Genomic_DNA"/>
</dbReference>
<dbReference type="Gene3D" id="3.40.50.10540">
    <property type="entry name" value="Crotonobetainyl-coa:carnitine coa-transferase, domain 1"/>
    <property type="match status" value="1"/>
</dbReference>
<proteinExistence type="predicted"/>